<evidence type="ECO:0000313" key="2">
    <source>
        <dbReference type="Proteomes" id="UP000076962"/>
    </source>
</evidence>
<organism evidence="1 2">
    <name type="scientific">Candidatus Thiomargarita nelsonii</name>
    <dbReference type="NCBI Taxonomy" id="1003181"/>
    <lineage>
        <taxon>Bacteria</taxon>
        <taxon>Pseudomonadati</taxon>
        <taxon>Pseudomonadota</taxon>
        <taxon>Gammaproteobacteria</taxon>
        <taxon>Thiotrichales</taxon>
        <taxon>Thiotrichaceae</taxon>
        <taxon>Thiomargarita</taxon>
    </lineage>
</organism>
<dbReference type="InterPro" id="IPR036736">
    <property type="entry name" value="ACP-like_sf"/>
</dbReference>
<accession>A0A176RW88</accession>
<dbReference type="SUPFAM" id="SSF47336">
    <property type="entry name" value="ACP-like"/>
    <property type="match status" value="1"/>
</dbReference>
<dbReference type="Gene3D" id="1.10.1200.10">
    <property type="entry name" value="ACP-like"/>
    <property type="match status" value="1"/>
</dbReference>
<dbReference type="EMBL" id="LUTY01002575">
    <property type="protein sequence ID" value="OAD20023.1"/>
    <property type="molecule type" value="Genomic_DNA"/>
</dbReference>
<evidence type="ECO:0000313" key="1">
    <source>
        <dbReference type="EMBL" id="OAD20023.1"/>
    </source>
</evidence>
<proteinExistence type="predicted"/>
<sequence length="75" mass="8724">MIKEFITKELLYDKPEVVLENDSPLIEPGYLDSIGIFRLITFIEEQFEVSVKSEEILVDNFKTVDIIKSFVLTKL</sequence>
<name>A0A176RW88_9GAMM</name>
<dbReference type="Proteomes" id="UP000076962">
    <property type="component" value="Unassembled WGS sequence"/>
</dbReference>
<dbReference type="AlphaFoldDB" id="A0A176RW88"/>
<keyword evidence="2" id="KW-1185">Reference proteome</keyword>
<protein>
    <submittedName>
        <fullName evidence="1">Acyl carrier protein</fullName>
    </submittedName>
</protein>
<comment type="caution">
    <text evidence="1">The sequence shown here is derived from an EMBL/GenBank/DDBJ whole genome shotgun (WGS) entry which is preliminary data.</text>
</comment>
<gene>
    <name evidence="1" type="ORF">THIOM_004295</name>
</gene>
<reference evidence="1 2" key="1">
    <citation type="submission" date="2016-05" db="EMBL/GenBank/DDBJ databases">
        <title>Single-cell genome of chain-forming Candidatus Thiomargarita nelsonii and comparison to other large sulfur-oxidizing bacteria.</title>
        <authorList>
            <person name="Winkel M."/>
            <person name="Salman V."/>
            <person name="Woyke T."/>
            <person name="Schulz-Vogt H."/>
            <person name="Richter M."/>
            <person name="Flood B."/>
            <person name="Bailey J."/>
            <person name="Amann R."/>
            <person name="Mussmann M."/>
        </authorList>
    </citation>
    <scope>NUCLEOTIDE SEQUENCE [LARGE SCALE GENOMIC DNA]</scope>
    <source>
        <strain evidence="1 2">THI036</strain>
    </source>
</reference>